<dbReference type="RefSeq" id="XP_021292506.1">
    <property type="nucleotide sequence ID" value="XM_021436831.1"/>
</dbReference>
<sequence>MRSLIQVKDRPWLALPYHPKRSEKRCSFMSFQSVSSNKIYHLKLPGVGESKTICGSSAGFLVMVDQSCDQITMIDPLTEAQFQIPSVSTSLRPKDPVDTQKYLVHKAVLSSPPDCNPYDYVLMVIYGEKRELAYYEAKSRTWTKLQEAGSYYDDIIFRKGEFYAVDEYGKLVVCRPCLLPIVSEIATPWLLRGNKVYLVDMDDSLCVVIRFLKDNPTVGYETYKFEVHLLEPNEQWGHLGSIEDWAFFLGQNESAALPVKDFKGLKADRIYFTDDNSDAYKYGVIGGHDNGVFDMEEESFQPLEYRQCPRPVWLTPENRPSASTV</sequence>
<dbReference type="Proteomes" id="UP000504621">
    <property type="component" value="Unplaced"/>
</dbReference>
<gene>
    <name evidence="3" type="primary">LOC110422817</name>
</gene>
<accession>A0A6J1B043</accession>
<dbReference type="PANTHER" id="PTHR44259">
    <property type="entry name" value="OS07G0183000 PROTEIN-RELATED"/>
    <property type="match status" value="1"/>
</dbReference>
<dbReference type="InterPro" id="IPR050942">
    <property type="entry name" value="F-box_BR-signaling"/>
</dbReference>
<protein>
    <submittedName>
        <fullName evidence="3">F-box protein At5g55150</fullName>
    </submittedName>
</protein>
<evidence type="ECO:0000313" key="3">
    <source>
        <dbReference type="RefSeq" id="XP_021292506.1"/>
    </source>
</evidence>
<dbReference type="InterPro" id="IPR005174">
    <property type="entry name" value="KIB1-4_b-propeller"/>
</dbReference>
<dbReference type="OrthoDB" id="642536at2759"/>
<evidence type="ECO:0000313" key="2">
    <source>
        <dbReference type="Proteomes" id="UP000504621"/>
    </source>
</evidence>
<name>A0A6J1B043_9ROSI</name>
<proteinExistence type="predicted"/>
<reference evidence="3" key="1">
    <citation type="submission" date="2025-08" db="UniProtKB">
        <authorList>
            <consortium name="RefSeq"/>
        </authorList>
    </citation>
    <scope>IDENTIFICATION</scope>
    <source>
        <tissue evidence="3">Leaf</tissue>
    </source>
</reference>
<feature type="domain" description="KIB1-4 beta-propeller" evidence="1">
    <location>
        <begin position="32"/>
        <end position="294"/>
    </location>
</feature>
<dbReference type="GeneID" id="110422817"/>
<evidence type="ECO:0000259" key="1">
    <source>
        <dbReference type="Pfam" id="PF03478"/>
    </source>
</evidence>
<organism evidence="2 3">
    <name type="scientific">Herrania umbratica</name>
    <dbReference type="NCBI Taxonomy" id="108875"/>
    <lineage>
        <taxon>Eukaryota</taxon>
        <taxon>Viridiplantae</taxon>
        <taxon>Streptophyta</taxon>
        <taxon>Embryophyta</taxon>
        <taxon>Tracheophyta</taxon>
        <taxon>Spermatophyta</taxon>
        <taxon>Magnoliopsida</taxon>
        <taxon>eudicotyledons</taxon>
        <taxon>Gunneridae</taxon>
        <taxon>Pentapetalae</taxon>
        <taxon>rosids</taxon>
        <taxon>malvids</taxon>
        <taxon>Malvales</taxon>
        <taxon>Malvaceae</taxon>
        <taxon>Byttnerioideae</taxon>
        <taxon>Herrania</taxon>
    </lineage>
</organism>
<dbReference type="PANTHER" id="PTHR44259:SF114">
    <property type="entry name" value="OS06G0707300 PROTEIN"/>
    <property type="match status" value="1"/>
</dbReference>
<dbReference type="AlphaFoldDB" id="A0A6J1B043"/>
<dbReference type="Pfam" id="PF03478">
    <property type="entry name" value="Beta-prop_KIB1-4"/>
    <property type="match status" value="1"/>
</dbReference>
<keyword evidence="2" id="KW-1185">Reference proteome</keyword>